<dbReference type="EMBL" id="CP136890">
    <property type="protein sequence ID" value="WOK94971.1"/>
    <property type="molecule type" value="Genomic_DNA"/>
</dbReference>
<gene>
    <name evidence="2" type="ORF">Cni_G03676</name>
</gene>
<protein>
    <submittedName>
        <fullName evidence="2">Uncharacterized protein</fullName>
    </submittedName>
</protein>
<accession>A0AAQ3JS11</accession>
<name>A0AAQ3JS11_9LILI</name>
<reference evidence="2 3" key="1">
    <citation type="submission" date="2023-10" db="EMBL/GenBank/DDBJ databases">
        <title>Chromosome-scale genome assembly provides insights into flower coloration mechanisms of Canna indica.</title>
        <authorList>
            <person name="Li C."/>
        </authorList>
    </citation>
    <scope>NUCLEOTIDE SEQUENCE [LARGE SCALE GENOMIC DNA]</scope>
    <source>
        <tissue evidence="2">Flower</tissue>
    </source>
</reference>
<keyword evidence="3" id="KW-1185">Reference proteome</keyword>
<evidence type="ECO:0000256" key="1">
    <source>
        <dbReference type="SAM" id="MobiDB-lite"/>
    </source>
</evidence>
<evidence type="ECO:0000313" key="3">
    <source>
        <dbReference type="Proteomes" id="UP001327560"/>
    </source>
</evidence>
<proteinExistence type="predicted"/>
<evidence type="ECO:0000313" key="2">
    <source>
        <dbReference type="EMBL" id="WOK94971.1"/>
    </source>
</evidence>
<dbReference type="AlphaFoldDB" id="A0AAQ3JS11"/>
<sequence>MECGRRRPGSGEKAAGDADADRNAVPKWRLGGDAGAVGGGQASLATRPSRLCPNSSRRRRSRLSGEDSVTISSGGDAREAGATRKSIVAYPEFVRICCEASNAEQGMEIARSLDQSGVVNL</sequence>
<feature type="compositionally biased region" description="Gly residues" evidence="1">
    <location>
        <begin position="32"/>
        <end position="41"/>
    </location>
</feature>
<feature type="region of interest" description="Disordered" evidence="1">
    <location>
        <begin position="1"/>
        <end position="82"/>
    </location>
</feature>
<dbReference type="Proteomes" id="UP001327560">
    <property type="component" value="Chromosome 1"/>
</dbReference>
<organism evidence="2 3">
    <name type="scientific">Canna indica</name>
    <name type="common">Indian-shot</name>
    <dbReference type="NCBI Taxonomy" id="4628"/>
    <lineage>
        <taxon>Eukaryota</taxon>
        <taxon>Viridiplantae</taxon>
        <taxon>Streptophyta</taxon>
        <taxon>Embryophyta</taxon>
        <taxon>Tracheophyta</taxon>
        <taxon>Spermatophyta</taxon>
        <taxon>Magnoliopsida</taxon>
        <taxon>Liliopsida</taxon>
        <taxon>Zingiberales</taxon>
        <taxon>Cannaceae</taxon>
        <taxon>Canna</taxon>
    </lineage>
</organism>
<feature type="compositionally biased region" description="Basic and acidic residues" evidence="1">
    <location>
        <begin position="14"/>
        <end position="24"/>
    </location>
</feature>